<keyword evidence="1" id="KW-1133">Transmembrane helix</keyword>
<protein>
    <submittedName>
        <fullName evidence="2">Uncharacterized protein</fullName>
    </submittedName>
</protein>
<dbReference type="EMBL" id="GBRH01187577">
    <property type="protein sequence ID" value="JAE10319.1"/>
    <property type="molecule type" value="Transcribed_RNA"/>
</dbReference>
<feature type="transmembrane region" description="Helical" evidence="1">
    <location>
        <begin position="21"/>
        <end position="40"/>
    </location>
</feature>
<keyword evidence="1" id="KW-0812">Transmembrane</keyword>
<reference evidence="2" key="2">
    <citation type="journal article" date="2015" name="Data Brief">
        <title>Shoot transcriptome of the giant reed, Arundo donax.</title>
        <authorList>
            <person name="Barrero R.A."/>
            <person name="Guerrero F.D."/>
            <person name="Moolhuijzen P."/>
            <person name="Goolsby J.A."/>
            <person name="Tidwell J."/>
            <person name="Bellgard S.E."/>
            <person name="Bellgard M.I."/>
        </authorList>
    </citation>
    <scope>NUCLEOTIDE SEQUENCE</scope>
    <source>
        <tissue evidence="2">Shoot tissue taken approximately 20 cm above the soil surface</tissue>
    </source>
</reference>
<dbReference type="AlphaFoldDB" id="A0A0A9FGF2"/>
<proteinExistence type="predicted"/>
<feature type="transmembrane region" description="Helical" evidence="1">
    <location>
        <begin position="52"/>
        <end position="73"/>
    </location>
</feature>
<keyword evidence="1" id="KW-0472">Membrane</keyword>
<accession>A0A0A9FGF2</accession>
<name>A0A0A9FGF2_ARUDO</name>
<evidence type="ECO:0000313" key="2">
    <source>
        <dbReference type="EMBL" id="JAE10319.1"/>
    </source>
</evidence>
<organism evidence="2">
    <name type="scientific">Arundo donax</name>
    <name type="common">Giant reed</name>
    <name type="synonym">Donax arundinaceus</name>
    <dbReference type="NCBI Taxonomy" id="35708"/>
    <lineage>
        <taxon>Eukaryota</taxon>
        <taxon>Viridiplantae</taxon>
        <taxon>Streptophyta</taxon>
        <taxon>Embryophyta</taxon>
        <taxon>Tracheophyta</taxon>
        <taxon>Spermatophyta</taxon>
        <taxon>Magnoliopsida</taxon>
        <taxon>Liliopsida</taxon>
        <taxon>Poales</taxon>
        <taxon>Poaceae</taxon>
        <taxon>PACMAD clade</taxon>
        <taxon>Arundinoideae</taxon>
        <taxon>Arundineae</taxon>
        <taxon>Arundo</taxon>
    </lineage>
</organism>
<evidence type="ECO:0000256" key="1">
    <source>
        <dbReference type="SAM" id="Phobius"/>
    </source>
</evidence>
<sequence>MLSQCHPEVFHCREIFIYLDSWIFLVIQIAGLNICVIINRKLCDSSVSTRNRFHLILLKLIISVFFLCVGFSLHSKSRKDRFIVHENTLISIKAGSAFPSGGKL</sequence>
<reference evidence="2" key="1">
    <citation type="submission" date="2014-09" db="EMBL/GenBank/DDBJ databases">
        <authorList>
            <person name="Magalhaes I.L.F."/>
            <person name="Oliveira U."/>
            <person name="Santos F.R."/>
            <person name="Vidigal T.H.D.A."/>
            <person name="Brescovit A.D."/>
            <person name="Santos A.J."/>
        </authorList>
    </citation>
    <scope>NUCLEOTIDE SEQUENCE</scope>
    <source>
        <tissue evidence="2">Shoot tissue taken approximately 20 cm above the soil surface</tissue>
    </source>
</reference>